<reference evidence="3" key="2">
    <citation type="submission" date="2013-07" db="EMBL/GenBank/DDBJ databases">
        <authorList>
            <consortium name="The Broad Institute Genome Sequencing Platform"/>
            <person name="Cuomo C."/>
            <person name="Litvintseva A."/>
            <person name="Chen Y."/>
            <person name="Heitman J."/>
            <person name="Sun S."/>
            <person name="Springer D."/>
            <person name="Dromer F."/>
            <person name="Young S.K."/>
            <person name="Zeng Q."/>
            <person name="Gargeya S."/>
            <person name="Fitzgerald M."/>
            <person name="Abouelleil A."/>
            <person name="Alvarado L."/>
            <person name="Berlin A.M."/>
            <person name="Chapman S.B."/>
            <person name="Dewar J."/>
            <person name="Goldberg J."/>
            <person name="Griggs A."/>
            <person name="Gujja S."/>
            <person name="Hansen M."/>
            <person name="Howarth C."/>
            <person name="Imamovic A."/>
            <person name="Larimer J."/>
            <person name="McCowan C."/>
            <person name="Murphy C."/>
            <person name="Pearson M."/>
            <person name="Priest M."/>
            <person name="Roberts A."/>
            <person name="Saif S."/>
            <person name="Shea T."/>
            <person name="Sykes S."/>
            <person name="Wortman J."/>
            <person name="Nusbaum C."/>
            <person name="Birren B."/>
        </authorList>
    </citation>
    <scope>NUCLEOTIDE SEQUENCE</scope>
    <source>
        <strain evidence="3">CBS 10118</strain>
    </source>
</reference>
<dbReference type="RefSeq" id="XP_019051296.1">
    <property type="nucleotide sequence ID" value="XM_019188418.1"/>
</dbReference>
<keyword evidence="4" id="KW-1185">Reference proteome</keyword>
<feature type="region of interest" description="Disordered" evidence="1">
    <location>
        <begin position="1"/>
        <end position="26"/>
    </location>
</feature>
<dbReference type="EMBL" id="KI894018">
    <property type="protein sequence ID" value="OCF30226.1"/>
    <property type="molecule type" value="Genomic_DNA"/>
</dbReference>
<evidence type="ECO:0000313" key="4">
    <source>
        <dbReference type="Proteomes" id="UP000092730"/>
    </source>
</evidence>
<dbReference type="VEuPathDB" id="FungiDB:I302_01745"/>
<evidence type="ECO:0000313" key="3">
    <source>
        <dbReference type="EMBL" id="WVW81058.1"/>
    </source>
</evidence>
<reference evidence="2" key="3">
    <citation type="submission" date="2014-01" db="EMBL/GenBank/DDBJ databases">
        <title>Evolution of pathogenesis and genome organization in the Tremellales.</title>
        <authorList>
            <person name="Cuomo C."/>
            <person name="Litvintseva A."/>
            <person name="Heitman J."/>
            <person name="Chen Y."/>
            <person name="Sun S."/>
            <person name="Springer D."/>
            <person name="Dromer F."/>
            <person name="Young S."/>
            <person name="Zeng Q."/>
            <person name="Chapman S."/>
            <person name="Gujja S."/>
            <person name="Saif S."/>
            <person name="Birren B."/>
        </authorList>
    </citation>
    <scope>NUCLEOTIDE SEQUENCE</scope>
    <source>
        <strain evidence="2">CBS 10118</strain>
    </source>
</reference>
<evidence type="ECO:0000256" key="1">
    <source>
        <dbReference type="SAM" id="MobiDB-lite"/>
    </source>
</evidence>
<dbReference type="GeneID" id="30206144"/>
<accession>A0A1B9GGS8</accession>
<name>A0A1B9GGS8_9TREE</name>
<organism evidence="2">
    <name type="scientific">Kwoniella bestiolae CBS 10118</name>
    <dbReference type="NCBI Taxonomy" id="1296100"/>
    <lineage>
        <taxon>Eukaryota</taxon>
        <taxon>Fungi</taxon>
        <taxon>Dikarya</taxon>
        <taxon>Basidiomycota</taxon>
        <taxon>Agaricomycotina</taxon>
        <taxon>Tremellomycetes</taxon>
        <taxon>Tremellales</taxon>
        <taxon>Cryptococcaceae</taxon>
        <taxon>Kwoniella</taxon>
    </lineage>
</organism>
<proteinExistence type="predicted"/>
<dbReference type="EMBL" id="CP144541">
    <property type="protein sequence ID" value="WVW81058.1"/>
    <property type="molecule type" value="Genomic_DNA"/>
</dbReference>
<sequence length="296" mass="32796">MSDESSHAYVQECKRAPSPIAKPSPSFVGKWLRRVTGQSTNSSPATEPSDADLGEGWTEVISATRKNDSFSTDIDSAFSGTSPEEHYWENLETPEVIALGDEQLADEPSDEGLAHLSEAAKAAIHMLKSKAEDTKTDNTSAIVYLVAADLLGSKGAEDILRPQEFKTHVRSQYAKYCDSLEANHIYPSSDQYERCLHKAWAEFGSQFDSKVNYNHNETCRILQGRLENIANEITIATIKRYSSRGDQPYLALGPGDLVKHIFLTTNVSETGSEETLQQKGNWLVTQFSNKSLSRRS</sequence>
<reference evidence="3" key="4">
    <citation type="submission" date="2024-02" db="EMBL/GenBank/DDBJ databases">
        <title>Comparative genomics of Cryptococcus and Kwoniella reveals pathogenesis evolution and contrasting modes of karyotype evolution via chromosome fusion or intercentromeric recombination.</title>
        <authorList>
            <person name="Coelho M.A."/>
            <person name="David-Palma M."/>
            <person name="Shea T."/>
            <person name="Bowers K."/>
            <person name="McGinley-Smith S."/>
            <person name="Mohammad A.W."/>
            <person name="Gnirke A."/>
            <person name="Yurkov A.M."/>
            <person name="Nowrousian M."/>
            <person name="Sun S."/>
            <person name="Cuomo C.A."/>
            <person name="Heitman J."/>
        </authorList>
    </citation>
    <scope>NUCLEOTIDE SEQUENCE</scope>
    <source>
        <strain evidence="3">CBS 10118</strain>
    </source>
</reference>
<dbReference type="Proteomes" id="UP000092730">
    <property type="component" value="Chromosome 1"/>
</dbReference>
<evidence type="ECO:0000313" key="2">
    <source>
        <dbReference type="EMBL" id="OCF30226.1"/>
    </source>
</evidence>
<gene>
    <name evidence="2" type="ORF">I302_01745</name>
    <name evidence="3" type="ORF">I302_103049</name>
</gene>
<protein>
    <submittedName>
        <fullName evidence="2">Uncharacterized protein</fullName>
    </submittedName>
</protein>
<reference evidence="2" key="1">
    <citation type="submission" date="2013-07" db="EMBL/GenBank/DDBJ databases">
        <title>The Genome Sequence of Cryptococcus bestiolae CBS10118.</title>
        <authorList>
            <consortium name="The Broad Institute Genome Sequencing Platform"/>
            <person name="Cuomo C."/>
            <person name="Litvintseva A."/>
            <person name="Chen Y."/>
            <person name="Heitman J."/>
            <person name="Sun S."/>
            <person name="Springer D."/>
            <person name="Dromer F."/>
            <person name="Young S.K."/>
            <person name="Zeng Q."/>
            <person name="Gargeya S."/>
            <person name="Fitzgerald M."/>
            <person name="Abouelleil A."/>
            <person name="Alvarado L."/>
            <person name="Berlin A.M."/>
            <person name="Chapman S.B."/>
            <person name="Dewar J."/>
            <person name="Goldberg J."/>
            <person name="Griggs A."/>
            <person name="Gujja S."/>
            <person name="Hansen M."/>
            <person name="Howarth C."/>
            <person name="Imamovic A."/>
            <person name="Larimer J."/>
            <person name="McCowan C."/>
            <person name="Murphy C."/>
            <person name="Pearson M."/>
            <person name="Priest M."/>
            <person name="Roberts A."/>
            <person name="Saif S."/>
            <person name="Shea T."/>
            <person name="Sykes S."/>
            <person name="Wortman J."/>
            <person name="Nusbaum C."/>
            <person name="Birren B."/>
        </authorList>
    </citation>
    <scope>NUCLEOTIDE SEQUENCE [LARGE SCALE GENOMIC DNA]</scope>
    <source>
        <strain evidence="2">CBS 10118</strain>
    </source>
</reference>
<dbReference type="AlphaFoldDB" id="A0A1B9GGS8"/>
<dbReference type="KEGG" id="kbi:30206144"/>